<keyword evidence="2" id="KW-1185">Reference proteome</keyword>
<gene>
    <name evidence="1" type="ORF">ACFOX0_20350</name>
</gene>
<proteinExistence type="predicted"/>
<dbReference type="RefSeq" id="WP_377548279.1">
    <property type="nucleotide sequence ID" value="NZ_JBHSBN010000014.1"/>
</dbReference>
<reference evidence="2" key="1">
    <citation type="journal article" date="2019" name="Int. J. Syst. Evol. Microbiol.">
        <title>The Global Catalogue of Microorganisms (GCM) 10K type strain sequencing project: providing services to taxonomists for standard genome sequencing and annotation.</title>
        <authorList>
            <consortium name="The Broad Institute Genomics Platform"/>
            <consortium name="The Broad Institute Genome Sequencing Center for Infectious Disease"/>
            <person name="Wu L."/>
            <person name="Ma J."/>
        </authorList>
    </citation>
    <scope>NUCLEOTIDE SEQUENCE [LARGE SCALE GENOMIC DNA]</scope>
    <source>
        <strain evidence="2">2902at01</strain>
    </source>
</reference>
<dbReference type="Proteomes" id="UP001595868">
    <property type="component" value="Unassembled WGS sequence"/>
</dbReference>
<organism evidence="1 2">
    <name type="scientific">Micromonospora zhanjiangensis</name>
    <dbReference type="NCBI Taxonomy" id="1522057"/>
    <lineage>
        <taxon>Bacteria</taxon>
        <taxon>Bacillati</taxon>
        <taxon>Actinomycetota</taxon>
        <taxon>Actinomycetes</taxon>
        <taxon>Micromonosporales</taxon>
        <taxon>Micromonosporaceae</taxon>
        <taxon>Micromonospora</taxon>
    </lineage>
</organism>
<evidence type="ECO:0000313" key="2">
    <source>
        <dbReference type="Proteomes" id="UP001595868"/>
    </source>
</evidence>
<protein>
    <submittedName>
        <fullName evidence="1">Uncharacterized protein</fullName>
    </submittedName>
</protein>
<accession>A0ABV8KQU8</accession>
<evidence type="ECO:0000313" key="1">
    <source>
        <dbReference type="EMBL" id="MFC4108272.1"/>
    </source>
</evidence>
<name>A0ABV8KQU8_9ACTN</name>
<sequence>MKKNDNQSVRPGGLVHAVRRLADHHAQGPALIVRTPDGSYLVSADGSGEGPRNRYVISRSQLGSLMRENDLRREHLADPHTAGKVAALVAGFRPPGAREG</sequence>
<comment type="caution">
    <text evidence="1">The sequence shown here is derived from an EMBL/GenBank/DDBJ whole genome shotgun (WGS) entry which is preliminary data.</text>
</comment>
<dbReference type="EMBL" id="JBHSBN010000014">
    <property type="protein sequence ID" value="MFC4108272.1"/>
    <property type="molecule type" value="Genomic_DNA"/>
</dbReference>